<gene>
    <name evidence="9" type="ORF">EWH70_29070</name>
</gene>
<protein>
    <submittedName>
        <fullName evidence="9">RDD family protein</fullName>
    </submittedName>
</protein>
<accession>A0A4V2EL64</accession>
<feature type="transmembrane region" description="Helical" evidence="7">
    <location>
        <begin position="122"/>
        <end position="149"/>
    </location>
</feature>
<keyword evidence="3 7" id="KW-0812">Transmembrane</keyword>
<feature type="region of interest" description="Disordered" evidence="6">
    <location>
        <begin position="244"/>
        <end position="270"/>
    </location>
</feature>
<reference evidence="9 10" key="1">
    <citation type="submission" date="2019-02" db="EMBL/GenBank/DDBJ databases">
        <title>Draft genome sequence of Amycolatopsis sp. 8-3EHSu isolated from roots of Suaeda maritima.</title>
        <authorList>
            <person name="Duangmal K."/>
            <person name="Chantavorakit T."/>
        </authorList>
    </citation>
    <scope>NUCLEOTIDE SEQUENCE [LARGE SCALE GENOMIC DNA]</scope>
    <source>
        <strain evidence="9 10">8-3EHSu</strain>
    </source>
</reference>
<evidence type="ECO:0000256" key="7">
    <source>
        <dbReference type="SAM" id="Phobius"/>
    </source>
</evidence>
<dbReference type="PANTHER" id="PTHR36115">
    <property type="entry name" value="PROLINE-RICH ANTIGEN HOMOLOG-RELATED"/>
    <property type="match status" value="1"/>
</dbReference>
<feature type="region of interest" description="Disordered" evidence="6">
    <location>
        <begin position="1"/>
        <end position="102"/>
    </location>
</feature>
<dbReference type="PANTHER" id="PTHR36115:SF6">
    <property type="entry name" value="PROLINE-RICH ANTIGEN HOMOLOG"/>
    <property type="match status" value="1"/>
</dbReference>
<evidence type="ECO:0000313" key="10">
    <source>
        <dbReference type="Proteomes" id="UP000292003"/>
    </source>
</evidence>
<organism evidence="9 10">
    <name type="scientific">Amycolatopsis suaedae</name>
    <dbReference type="NCBI Taxonomy" id="2510978"/>
    <lineage>
        <taxon>Bacteria</taxon>
        <taxon>Bacillati</taxon>
        <taxon>Actinomycetota</taxon>
        <taxon>Actinomycetes</taxon>
        <taxon>Pseudonocardiales</taxon>
        <taxon>Pseudonocardiaceae</taxon>
        <taxon>Amycolatopsis</taxon>
    </lineage>
</organism>
<feature type="domain" description="RDD" evidence="8">
    <location>
        <begin position="105"/>
        <end position="228"/>
    </location>
</feature>
<keyword evidence="4 7" id="KW-1133">Transmembrane helix</keyword>
<proteinExistence type="predicted"/>
<keyword evidence="10" id="KW-1185">Reference proteome</keyword>
<keyword evidence="2" id="KW-1003">Cell membrane</keyword>
<feature type="compositionally biased region" description="Pro residues" evidence="6">
    <location>
        <begin position="21"/>
        <end position="64"/>
    </location>
</feature>
<dbReference type="Pfam" id="PF06271">
    <property type="entry name" value="RDD"/>
    <property type="match status" value="1"/>
</dbReference>
<keyword evidence="5 7" id="KW-0472">Membrane</keyword>
<feature type="compositionally biased region" description="Low complexity" evidence="6">
    <location>
        <begin position="65"/>
        <end position="79"/>
    </location>
</feature>
<dbReference type="InterPro" id="IPR010432">
    <property type="entry name" value="RDD"/>
</dbReference>
<feature type="compositionally biased region" description="Low complexity" evidence="6">
    <location>
        <begin position="1"/>
        <end position="20"/>
    </location>
</feature>
<dbReference type="InterPro" id="IPR051791">
    <property type="entry name" value="Pra-immunoreactive"/>
</dbReference>
<dbReference type="OrthoDB" id="9793824at2"/>
<evidence type="ECO:0000259" key="8">
    <source>
        <dbReference type="Pfam" id="PF06271"/>
    </source>
</evidence>
<dbReference type="EMBL" id="SFCC01000017">
    <property type="protein sequence ID" value="RZQ60475.1"/>
    <property type="molecule type" value="Genomic_DNA"/>
</dbReference>
<evidence type="ECO:0000256" key="1">
    <source>
        <dbReference type="ARBA" id="ARBA00004651"/>
    </source>
</evidence>
<comment type="subcellular location">
    <subcellularLocation>
        <location evidence="1">Cell membrane</location>
        <topology evidence="1">Multi-pass membrane protein</topology>
    </subcellularLocation>
</comment>
<evidence type="ECO:0000256" key="5">
    <source>
        <dbReference type="ARBA" id="ARBA00023136"/>
    </source>
</evidence>
<sequence length="270" mass="27728">MPGQQGPPQSGPVPQAQQPASAPPNPFAPQPGAQPPSAPFPAQPAPVPQAQPAPPQQPGQPPANPFGQPGQQAPANPFGGQPGGAPPFGASPFPGQAAPAGGQQLAHWGQRVGAYLIDMGPMLALVLIGGLVMFASITFGTILMVLGWLGGIAWNIFNRWIQAGNTGQSLGKKMVGIKLVGEQTGQPIGAGQAFLRDLCHALDNAACSIGYLWPLWDEKSQTFADKILKTVVVVVPKTGMPPGPGFGQQQPYGAMGQQPGFGQSPPAPFQ</sequence>
<evidence type="ECO:0000256" key="3">
    <source>
        <dbReference type="ARBA" id="ARBA00022692"/>
    </source>
</evidence>
<evidence type="ECO:0000256" key="2">
    <source>
        <dbReference type="ARBA" id="ARBA00022475"/>
    </source>
</evidence>
<dbReference type="Proteomes" id="UP000292003">
    <property type="component" value="Unassembled WGS sequence"/>
</dbReference>
<name>A0A4V2EL64_9PSEU</name>
<feature type="compositionally biased region" description="Low complexity" evidence="6">
    <location>
        <begin position="87"/>
        <end position="102"/>
    </location>
</feature>
<evidence type="ECO:0000256" key="6">
    <source>
        <dbReference type="SAM" id="MobiDB-lite"/>
    </source>
</evidence>
<evidence type="ECO:0000313" key="9">
    <source>
        <dbReference type="EMBL" id="RZQ60475.1"/>
    </source>
</evidence>
<dbReference type="AlphaFoldDB" id="A0A4V2EL64"/>
<comment type="caution">
    <text evidence="9">The sequence shown here is derived from an EMBL/GenBank/DDBJ whole genome shotgun (WGS) entry which is preliminary data.</text>
</comment>
<dbReference type="GO" id="GO:0005886">
    <property type="term" value="C:plasma membrane"/>
    <property type="evidence" value="ECO:0007669"/>
    <property type="project" value="UniProtKB-SubCell"/>
</dbReference>
<evidence type="ECO:0000256" key="4">
    <source>
        <dbReference type="ARBA" id="ARBA00022989"/>
    </source>
</evidence>